<protein>
    <submittedName>
        <fullName evidence="2">Uncharacterized protein</fullName>
    </submittedName>
</protein>
<name>F6BE66_METIK</name>
<keyword evidence="1" id="KW-0812">Transmembrane</keyword>
<dbReference type="HOGENOM" id="CLU_2766085_0_0_2"/>
<organism evidence="3">
    <name type="scientific">Methanotorris igneus (strain DSM 5666 / JCM 11834 / Kol 5)</name>
    <dbReference type="NCBI Taxonomy" id="880724"/>
    <lineage>
        <taxon>Archaea</taxon>
        <taxon>Methanobacteriati</taxon>
        <taxon>Methanobacteriota</taxon>
        <taxon>Methanomada group</taxon>
        <taxon>Methanococci</taxon>
        <taxon>Methanococcales</taxon>
        <taxon>Methanocaldococcaceae</taxon>
        <taxon>Methanotorris</taxon>
    </lineage>
</organism>
<evidence type="ECO:0000313" key="2">
    <source>
        <dbReference type="EMBL" id="AEF96743.1"/>
    </source>
</evidence>
<keyword evidence="1" id="KW-1133">Transmembrane helix</keyword>
<keyword evidence="3" id="KW-1185">Reference proteome</keyword>
<dbReference type="Proteomes" id="UP000009227">
    <property type="component" value="Chromosome"/>
</dbReference>
<dbReference type="KEGG" id="mig:Metig_1205"/>
<dbReference type="AlphaFoldDB" id="F6BE66"/>
<proteinExistence type="predicted"/>
<reference evidence="2 3" key="1">
    <citation type="submission" date="2011-05" db="EMBL/GenBank/DDBJ databases">
        <title>Complete sequence of Methanotorris igneus Kol 5.</title>
        <authorList>
            <consortium name="US DOE Joint Genome Institute"/>
            <person name="Lucas S."/>
            <person name="Han J."/>
            <person name="Lapidus A."/>
            <person name="Cheng J.-F."/>
            <person name="Goodwin L."/>
            <person name="Pitluck S."/>
            <person name="Peters L."/>
            <person name="Mikhailova N."/>
            <person name="Chertkov O."/>
            <person name="Han C."/>
            <person name="Tapia R."/>
            <person name="Land M."/>
            <person name="Hauser L."/>
            <person name="Kyrpides N."/>
            <person name="Ivanova N."/>
            <person name="Pagani I."/>
            <person name="Sieprawska-Lupa M."/>
            <person name="Whitman W."/>
            <person name="Woyke T."/>
        </authorList>
    </citation>
    <scope>NUCLEOTIDE SEQUENCE [LARGE SCALE GENOMIC DNA]</scope>
    <source>
        <strain evidence="3">DSM 5666 / JCM 11834 / Kol 5</strain>
    </source>
</reference>
<evidence type="ECO:0000313" key="3">
    <source>
        <dbReference type="Proteomes" id="UP000009227"/>
    </source>
</evidence>
<feature type="transmembrane region" description="Helical" evidence="1">
    <location>
        <begin position="6"/>
        <end position="21"/>
    </location>
</feature>
<evidence type="ECO:0000256" key="1">
    <source>
        <dbReference type="SAM" id="Phobius"/>
    </source>
</evidence>
<accession>F6BE66</accession>
<sequence length="69" mass="8187">MDALLFISLSFFINMVIYSVSKNRTNKKFKNVVGKIKMNHLYLMYGKKAKYDKILLPILIGIFIILYFY</sequence>
<gene>
    <name evidence="2" type="ordered locus">Metig_1205</name>
</gene>
<dbReference type="EMBL" id="CP002737">
    <property type="protein sequence ID" value="AEF96743.1"/>
    <property type="molecule type" value="Genomic_DNA"/>
</dbReference>
<keyword evidence="1" id="KW-0472">Membrane</keyword>
<feature type="transmembrane region" description="Helical" evidence="1">
    <location>
        <begin position="51"/>
        <end position="68"/>
    </location>
</feature>